<dbReference type="InParanoid" id="A0A423XB56"/>
<proteinExistence type="predicted"/>
<comment type="caution">
    <text evidence="2">The sequence shown here is derived from an EMBL/GenBank/DDBJ whole genome shotgun (WGS) entry which is preliminary data.</text>
</comment>
<dbReference type="Proteomes" id="UP000285146">
    <property type="component" value="Unassembled WGS sequence"/>
</dbReference>
<name>A0A423XB56_9PEZI</name>
<evidence type="ECO:0000313" key="3">
    <source>
        <dbReference type="Proteomes" id="UP000285146"/>
    </source>
</evidence>
<reference evidence="2 3" key="1">
    <citation type="submission" date="2015-09" db="EMBL/GenBank/DDBJ databases">
        <title>Host preference determinants of Valsa canker pathogens revealed by comparative genomics.</title>
        <authorList>
            <person name="Yin Z."/>
            <person name="Huang L."/>
        </authorList>
    </citation>
    <scope>NUCLEOTIDE SEQUENCE [LARGE SCALE GENOMIC DNA]</scope>
    <source>
        <strain evidence="2 3">SXYLt</strain>
    </source>
</reference>
<dbReference type="EMBL" id="LKEB01000021">
    <property type="protein sequence ID" value="ROW13153.1"/>
    <property type="molecule type" value="Genomic_DNA"/>
</dbReference>
<feature type="region of interest" description="Disordered" evidence="1">
    <location>
        <begin position="1"/>
        <end position="53"/>
    </location>
</feature>
<evidence type="ECO:0000256" key="1">
    <source>
        <dbReference type="SAM" id="MobiDB-lite"/>
    </source>
</evidence>
<keyword evidence="3" id="KW-1185">Reference proteome</keyword>
<accession>A0A423XB56</accession>
<sequence>MAYTWVDGDRPASSARRRRIDSSSSSVTAQAPRDAAMQGTLETGDSDQGDQRTAGLAQLEAVMNDFDTLNVRGS</sequence>
<gene>
    <name evidence="2" type="ORF">VPNG_04898</name>
</gene>
<protein>
    <submittedName>
        <fullName evidence="2">Uncharacterized protein</fullName>
    </submittedName>
</protein>
<evidence type="ECO:0000313" key="2">
    <source>
        <dbReference type="EMBL" id="ROW13153.1"/>
    </source>
</evidence>
<organism evidence="2 3">
    <name type="scientific">Cytospora leucostoma</name>
    <dbReference type="NCBI Taxonomy" id="1230097"/>
    <lineage>
        <taxon>Eukaryota</taxon>
        <taxon>Fungi</taxon>
        <taxon>Dikarya</taxon>
        <taxon>Ascomycota</taxon>
        <taxon>Pezizomycotina</taxon>
        <taxon>Sordariomycetes</taxon>
        <taxon>Sordariomycetidae</taxon>
        <taxon>Diaporthales</taxon>
        <taxon>Cytosporaceae</taxon>
        <taxon>Cytospora</taxon>
    </lineage>
</organism>
<dbReference type="AlphaFoldDB" id="A0A423XB56"/>